<gene>
    <name evidence="1" type="ORF">BCR32DRAFT_207480</name>
</gene>
<dbReference type="GO" id="GO:0003677">
    <property type="term" value="F:DNA binding"/>
    <property type="evidence" value="ECO:0007669"/>
    <property type="project" value="TreeGrafter"/>
</dbReference>
<accession>A0A1Y1WXB4</accession>
<dbReference type="InterPro" id="IPR018608">
    <property type="entry name" value="Gti1/Pac2"/>
</dbReference>
<proteinExistence type="predicted"/>
<feature type="non-terminal residue" evidence="1">
    <location>
        <position position="177"/>
    </location>
</feature>
<dbReference type="Pfam" id="PF09729">
    <property type="entry name" value="Gti1_Pac2"/>
    <property type="match status" value="2"/>
</dbReference>
<dbReference type="EMBL" id="MCFG01000232">
    <property type="protein sequence ID" value="ORX77846.1"/>
    <property type="molecule type" value="Genomic_DNA"/>
</dbReference>
<reference evidence="1 2" key="1">
    <citation type="submission" date="2016-08" db="EMBL/GenBank/DDBJ databases">
        <title>A Parts List for Fungal Cellulosomes Revealed by Comparative Genomics.</title>
        <authorList>
            <consortium name="DOE Joint Genome Institute"/>
            <person name="Haitjema C.H."/>
            <person name="Gilmore S.P."/>
            <person name="Henske J.K."/>
            <person name="Solomon K.V."/>
            <person name="De Groot R."/>
            <person name="Kuo A."/>
            <person name="Mondo S.J."/>
            <person name="Salamov A.A."/>
            <person name="Labutti K."/>
            <person name="Zhao Z."/>
            <person name="Chiniquy J."/>
            <person name="Barry K."/>
            <person name="Brewer H.M."/>
            <person name="Purvine S.O."/>
            <person name="Wright A.T."/>
            <person name="Boxma B."/>
            <person name="Van Alen T."/>
            <person name="Hackstein J.H."/>
            <person name="Baker S.E."/>
            <person name="Grigoriev I.V."/>
            <person name="O'Malley M.A."/>
        </authorList>
    </citation>
    <scope>NUCLEOTIDE SEQUENCE [LARGE SCALE GENOMIC DNA]</scope>
    <source>
        <strain evidence="1 2">S4</strain>
    </source>
</reference>
<protein>
    <recommendedName>
        <fullName evidence="3">Gti1/Pac2 family-domain-containing protein</fullName>
    </recommendedName>
</protein>
<dbReference type="AlphaFoldDB" id="A0A1Y1WXB4"/>
<dbReference type="Proteomes" id="UP000193944">
    <property type="component" value="Unassembled WGS sequence"/>
</dbReference>
<dbReference type="OrthoDB" id="5572844at2759"/>
<keyword evidence="2" id="KW-1185">Reference proteome</keyword>
<dbReference type="PANTHER" id="PTHR28027:SF2">
    <property type="entry name" value="TRANSCRIPTIONAL REGULATOR MIT1"/>
    <property type="match status" value="1"/>
</dbReference>
<reference evidence="1 2" key="2">
    <citation type="submission" date="2016-08" db="EMBL/GenBank/DDBJ databases">
        <title>Pervasive Adenine N6-methylation of Active Genes in Fungi.</title>
        <authorList>
            <consortium name="DOE Joint Genome Institute"/>
            <person name="Mondo S.J."/>
            <person name="Dannebaum R.O."/>
            <person name="Kuo R.C."/>
            <person name="Labutti K."/>
            <person name="Haridas S."/>
            <person name="Kuo A."/>
            <person name="Salamov A."/>
            <person name="Ahrendt S.R."/>
            <person name="Lipzen A."/>
            <person name="Sullivan W."/>
            <person name="Andreopoulos W.B."/>
            <person name="Clum A."/>
            <person name="Lindquist E."/>
            <person name="Daum C."/>
            <person name="Ramamoorthy G.K."/>
            <person name="Gryganskyi A."/>
            <person name="Culley D."/>
            <person name="Magnuson J.K."/>
            <person name="James T.Y."/>
            <person name="O'Malley M.A."/>
            <person name="Stajich J.E."/>
            <person name="Spatafora J.W."/>
            <person name="Visel A."/>
            <person name="Grigoriev I.V."/>
        </authorList>
    </citation>
    <scope>NUCLEOTIDE SEQUENCE [LARGE SCALE GENOMIC DNA]</scope>
    <source>
        <strain evidence="1 2">S4</strain>
    </source>
</reference>
<evidence type="ECO:0000313" key="2">
    <source>
        <dbReference type="Proteomes" id="UP000193944"/>
    </source>
</evidence>
<comment type="caution">
    <text evidence="1">The sequence shown here is derived from an EMBL/GenBank/DDBJ whole genome shotgun (WGS) entry which is preliminary data.</text>
</comment>
<evidence type="ECO:0000313" key="1">
    <source>
        <dbReference type="EMBL" id="ORX77846.1"/>
    </source>
</evidence>
<organism evidence="1 2">
    <name type="scientific">Anaeromyces robustus</name>
    <dbReference type="NCBI Taxonomy" id="1754192"/>
    <lineage>
        <taxon>Eukaryota</taxon>
        <taxon>Fungi</taxon>
        <taxon>Fungi incertae sedis</taxon>
        <taxon>Chytridiomycota</taxon>
        <taxon>Chytridiomycota incertae sedis</taxon>
        <taxon>Neocallimastigomycetes</taxon>
        <taxon>Neocallimastigales</taxon>
        <taxon>Neocallimastigaceae</taxon>
        <taxon>Anaeromyces</taxon>
    </lineage>
</organism>
<evidence type="ECO:0008006" key="3">
    <source>
        <dbReference type="Google" id="ProtNLM"/>
    </source>
</evidence>
<dbReference type="PANTHER" id="PTHR28027">
    <property type="entry name" value="TRANSCRIPTIONAL REGULATOR MIT1"/>
    <property type="match status" value="1"/>
</dbReference>
<name>A0A1Y1WXB4_9FUNG</name>
<sequence length="177" mass="20618">METFYGIIETTSDALLLFEASHLGIVQKVRRRLHEKERKELRSGSCYIFSESESGIKRWTDGRLWSPSRILGNFLIYREVEKKISKKNLKATDKLFEGIPSKLTAKGSKGAYVFKEKGLLKKTISAIMNNQQHHLVCYYTKEDAQHGRLRTPRDFKKFSDIKIPIELIKQQNFRKPP</sequence>